<name>A0AAE0VYZ2_9BIVA</name>
<feature type="chain" id="PRO_5042121350" evidence="1">
    <location>
        <begin position="17"/>
        <end position="114"/>
    </location>
</feature>
<proteinExistence type="predicted"/>
<keyword evidence="1" id="KW-0732">Signal</keyword>
<organism evidence="2 3">
    <name type="scientific">Potamilus streckersoni</name>
    <dbReference type="NCBI Taxonomy" id="2493646"/>
    <lineage>
        <taxon>Eukaryota</taxon>
        <taxon>Metazoa</taxon>
        <taxon>Spiralia</taxon>
        <taxon>Lophotrochozoa</taxon>
        <taxon>Mollusca</taxon>
        <taxon>Bivalvia</taxon>
        <taxon>Autobranchia</taxon>
        <taxon>Heteroconchia</taxon>
        <taxon>Palaeoheterodonta</taxon>
        <taxon>Unionida</taxon>
        <taxon>Unionoidea</taxon>
        <taxon>Unionidae</taxon>
        <taxon>Ambleminae</taxon>
        <taxon>Lampsilini</taxon>
        <taxon>Potamilus</taxon>
    </lineage>
</organism>
<reference evidence="2" key="1">
    <citation type="journal article" date="2021" name="Genome Biol. Evol.">
        <title>A High-Quality Reference Genome for a Parasitic Bivalve with Doubly Uniparental Inheritance (Bivalvia: Unionida).</title>
        <authorList>
            <person name="Smith C.H."/>
        </authorList>
    </citation>
    <scope>NUCLEOTIDE SEQUENCE</scope>
    <source>
        <strain evidence="2">CHS0354</strain>
    </source>
</reference>
<evidence type="ECO:0000256" key="1">
    <source>
        <dbReference type="SAM" id="SignalP"/>
    </source>
</evidence>
<protein>
    <submittedName>
        <fullName evidence="2">Uncharacterized protein</fullName>
    </submittedName>
</protein>
<feature type="signal peptide" evidence="1">
    <location>
        <begin position="1"/>
        <end position="16"/>
    </location>
</feature>
<gene>
    <name evidence="2" type="ORF">CHS0354_012957</name>
</gene>
<evidence type="ECO:0000313" key="2">
    <source>
        <dbReference type="EMBL" id="KAK3594392.1"/>
    </source>
</evidence>
<reference evidence="2" key="2">
    <citation type="journal article" date="2021" name="Genome Biol. Evol.">
        <title>Developing a high-quality reference genome for a parasitic bivalve with doubly uniparental inheritance (Bivalvia: Unionida).</title>
        <authorList>
            <person name="Smith C.H."/>
        </authorList>
    </citation>
    <scope>NUCLEOTIDE SEQUENCE</scope>
    <source>
        <strain evidence="2">CHS0354</strain>
        <tissue evidence="2">Mantle</tissue>
    </source>
</reference>
<reference evidence="2" key="3">
    <citation type="submission" date="2023-05" db="EMBL/GenBank/DDBJ databases">
        <authorList>
            <person name="Smith C.H."/>
        </authorList>
    </citation>
    <scope>NUCLEOTIDE SEQUENCE</scope>
    <source>
        <strain evidence="2">CHS0354</strain>
        <tissue evidence="2">Mantle</tissue>
    </source>
</reference>
<dbReference type="AlphaFoldDB" id="A0AAE0VYZ2"/>
<keyword evidence="3" id="KW-1185">Reference proteome</keyword>
<accession>A0AAE0VYZ2</accession>
<dbReference type="EMBL" id="JAEAOA010000784">
    <property type="protein sequence ID" value="KAK3594392.1"/>
    <property type="molecule type" value="Genomic_DNA"/>
</dbReference>
<dbReference type="Proteomes" id="UP001195483">
    <property type="component" value="Unassembled WGS sequence"/>
</dbReference>
<sequence length="114" mass="12207">MKKTVFLIGLVGLCLAYPHLQVSEKDRVDNSWINQAASLSLGAEDIDERGCFGARVALIAQTKFTGTIKGDNPGENFQLDMAVITAAGKTVCCSSLVQVYDSGSITVTFCKCIK</sequence>
<evidence type="ECO:0000313" key="3">
    <source>
        <dbReference type="Proteomes" id="UP001195483"/>
    </source>
</evidence>
<comment type="caution">
    <text evidence="2">The sequence shown here is derived from an EMBL/GenBank/DDBJ whole genome shotgun (WGS) entry which is preliminary data.</text>
</comment>